<evidence type="ECO:0000313" key="3">
    <source>
        <dbReference type="Proteomes" id="UP001500177"/>
    </source>
</evidence>
<evidence type="ECO:0000313" key="2">
    <source>
        <dbReference type="EMBL" id="GAA1523653.1"/>
    </source>
</evidence>
<comment type="similarity">
    <text evidence="1">Belongs to the UPF0098 family.</text>
</comment>
<dbReference type="CDD" id="cd00865">
    <property type="entry name" value="PEBP_bact_arch"/>
    <property type="match status" value="1"/>
</dbReference>
<organism evidence="2 3">
    <name type="scientific">Brevibacterium permense</name>
    <dbReference type="NCBI Taxonomy" id="234834"/>
    <lineage>
        <taxon>Bacteria</taxon>
        <taxon>Bacillati</taxon>
        <taxon>Actinomycetota</taxon>
        <taxon>Actinomycetes</taxon>
        <taxon>Micrococcales</taxon>
        <taxon>Brevibacteriaceae</taxon>
        <taxon>Brevibacterium</taxon>
    </lineage>
</organism>
<dbReference type="InterPro" id="IPR005247">
    <property type="entry name" value="YbhB_YbcL/LppC-like"/>
</dbReference>
<proteinExistence type="inferred from homology"/>
<dbReference type="EMBL" id="BAAALX010000017">
    <property type="protein sequence ID" value="GAA1523653.1"/>
    <property type="molecule type" value="Genomic_DNA"/>
</dbReference>
<accession>A0ABN2AQE4</accession>
<dbReference type="NCBIfam" id="TIGR00481">
    <property type="entry name" value="YbhB/YbcL family Raf kinase inhibitor-like protein"/>
    <property type="match status" value="1"/>
</dbReference>
<dbReference type="Proteomes" id="UP001500177">
    <property type="component" value="Unassembled WGS sequence"/>
</dbReference>
<comment type="caution">
    <text evidence="2">The sequence shown here is derived from an EMBL/GenBank/DDBJ whole genome shotgun (WGS) entry which is preliminary data.</text>
</comment>
<dbReference type="Gene3D" id="3.90.280.10">
    <property type="entry name" value="PEBP-like"/>
    <property type="match status" value="1"/>
</dbReference>
<dbReference type="SUPFAM" id="SSF49777">
    <property type="entry name" value="PEBP-like"/>
    <property type="match status" value="1"/>
</dbReference>
<keyword evidence="3" id="KW-1185">Reference proteome</keyword>
<dbReference type="InterPro" id="IPR008914">
    <property type="entry name" value="PEBP"/>
</dbReference>
<name>A0ABN2AQE4_9MICO</name>
<evidence type="ECO:0008006" key="4">
    <source>
        <dbReference type="Google" id="ProtNLM"/>
    </source>
</evidence>
<dbReference type="PANTHER" id="PTHR30289:SF1">
    <property type="entry name" value="PEBP (PHOSPHATIDYLETHANOLAMINE-BINDING PROTEIN) FAMILY PROTEIN"/>
    <property type="match status" value="1"/>
</dbReference>
<protein>
    <recommendedName>
        <fullName evidence="4">YbhB/YbcL family Raf kinase inhibitor-like protein</fullName>
    </recommendedName>
</protein>
<gene>
    <name evidence="2" type="ORF">GCM10009690_28790</name>
</gene>
<dbReference type="InterPro" id="IPR036610">
    <property type="entry name" value="PEBP-like_sf"/>
</dbReference>
<dbReference type="Pfam" id="PF01161">
    <property type="entry name" value="PBP"/>
    <property type="match status" value="1"/>
</dbReference>
<reference evidence="2 3" key="1">
    <citation type="journal article" date="2019" name="Int. J. Syst. Evol. Microbiol.">
        <title>The Global Catalogue of Microorganisms (GCM) 10K type strain sequencing project: providing services to taxonomists for standard genome sequencing and annotation.</title>
        <authorList>
            <consortium name="The Broad Institute Genomics Platform"/>
            <consortium name="The Broad Institute Genome Sequencing Center for Infectious Disease"/>
            <person name="Wu L."/>
            <person name="Ma J."/>
        </authorList>
    </citation>
    <scope>NUCLEOTIDE SEQUENCE [LARGE SCALE GENOMIC DNA]</scope>
    <source>
        <strain evidence="2 3">JCM 13318</strain>
    </source>
</reference>
<sequence length="193" mass="20224">MSHIESQAPAGKLGALMSANSPFFNLPELPTFTLTSTDIEDGGVLTGPQLSGAMGVPGGEDVSPQLSWSGFPEETKAFAVTCYDPDAPTGSGFWHWVVTDLDASVTSLETNAGDPAADLLPSGAVTLRNDAGEPRFVGAAPPEGHGPHRYFFIVTALAEPLGIDESATPAFAGFNMFFKGIGRAWLECTYEAK</sequence>
<dbReference type="PANTHER" id="PTHR30289">
    <property type="entry name" value="UNCHARACTERIZED PROTEIN YBCL-RELATED"/>
    <property type="match status" value="1"/>
</dbReference>
<evidence type="ECO:0000256" key="1">
    <source>
        <dbReference type="ARBA" id="ARBA00007120"/>
    </source>
</evidence>